<dbReference type="RefSeq" id="WP_168412092.1">
    <property type="nucleotide sequence ID" value="NZ_JAAXPW010000007.1"/>
</dbReference>
<gene>
    <name evidence="2" type="ORF">HNR36_000821</name>
</gene>
<protein>
    <submittedName>
        <fullName evidence="2">Uncharacterized protein</fullName>
    </submittedName>
</protein>
<dbReference type="EMBL" id="JACHGZ010000006">
    <property type="protein sequence ID" value="MBB5148435.1"/>
    <property type="molecule type" value="Genomic_DNA"/>
</dbReference>
<organism evidence="2 3">
    <name type="scientific">Ureibacillus thermosphaericus</name>
    <dbReference type="NCBI Taxonomy" id="51173"/>
    <lineage>
        <taxon>Bacteria</taxon>
        <taxon>Bacillati</taxon>
        <taxon>Bacillota</taxon>
        <taxon>Bacilli</taxon>
        <taxon>Bacillales</taxon>
        <taxon>Caryophanaceae</taxon>
        <taxon>Ureibacillus</taxon>
    </lineage>
</organism>
<proteinExistence type="predicted"/>
<evidence type="ECO:0000313" key="3">
    <source>
        <dbReference type="Proteomes" id="UP000557217"/>
    </source>
</evidence>
<dbReference type="Proteomes" id="UP000557217">
    <property type="component" value="Unassembled WGS sequence"/>
</dbReference>
<keyword evidence="1" id="KW-0472">Membrane</keyword>
<name>A0A840PJ58_URETH</name>
<reference evidence="2 3" key="1">
    <citation type="submission" date="2020-08" db="EMBL/GenBank/DDBJ databases">
        <title>Genomic Encyclopedia of Type Strains, Phase IV (KMG-IV): sequencing the most valuable type-strain genomes for metagenomic binning, comparative biology and taxonomic classification.</title>
        <authorList>
            <person name="Goeker M."/>
        </authorList>
    </citation>
    <scope>NUCLEOTIDE SEQUENCE [LARGE SCALE GENOMIC DNA]</scope>
    <source>
        <strain evidence="2 3">DSM 10633</strain>
    </source>
</reference>
<accession>A0A840PJ58</accession>
<keyword evidence="3" id="KW-1185">Reference proteome</keyword>
<evidence type="ECO:0000313" key="2">
    <source>
        <dbReference type="EMBL" id="MBB5148435.1"/>
    </source>
</evidence>
<keyword evidence="1" id="KW-1133">Transmembrane helix</keyword>
<dbReference type="AlphaFoldDB" id="A0A840PJ58"/>
<evidence type="ECO:0000256" key="1">
    <source>
        <dbReference type="SAM" id="Phobius"/>
    </source>
</evidence>
<keyword evidence="1" id="KW-0812">Transmembrane</keyword>
<sequence length="58" mass="6907">MKFIIEHLPSTYVIVCTVFAFLVPFTVYKINEKIHIVMDPPWKQEERLKGNNEELQDN</sequence>
<feature type="transmembrane region" description="Helical" evidence="1">
    <location>
        <begin position="12"/>
        <end position="30"/>
    </location>
</feature>
<comment type="caution">
    <text evidence="2">The sequence shown here is derived from an EMBL/GenBank/DDBJ whole genome shotgun (WGS) entry which is preliminary data.</text>
</comment>